<dbReference type="PANTHER" id="PTHR11735:SF11">
    <property type="entry name" value="TRNA THREONYLCARBAMOYLADENOSINE BIOSYNTHESIS PROTEIN TSAB"/>
    <property type="match status" value="1"/>
</dbReference>
<accession>A0A644W5W2</accession>
<dbReference type="GO" id="GO:0002949">
    <property type="term" value="P:tRNA threonylcarbamoyladenosine modification"/>
    <property type="evidence" value="ECO:0007669"/>
    <property type="project" value="InterPro"/>
</dbReference>
<dbReference type="InterPro" id="IPR000905">
    <property type="entry name" value="Gcp-like_dom"/>
</dbReference>
<sequence length="237" mass="26447">MVILHIETSTHVCSVALSEQEKFIFQQSNYDGMNHAALLSLFIQDALDLLKESGKKLDAVAVSSGPGSYTGLRIGVSTAKGLCYGLNIPLISVSTLEIMTIAAQKTLAADKHGLFVPMIDARRMEVYDALFDNNRKIVRDTAASIINEQSYTTWLENSQLYFFGSGAAKCKHVINSPHAIFIDDIHPLAENMIEPALKKFQQQQFEDVAYFEPFYLKEFQSSYKPQKEDQGNTKAII</sequence>
<dbReference type="EMBL" id="VSSQ01000647">
    <property type="protein sequence ID" value="MPL99111.1"/>
    <property type="molecule type" value="Genomic_DNA"/>
</dbReference>
<protein>
    <submittedName>
        <fullName evidence="2">tRNA threonylcarbamoyladenosine biosynthesis protein TsaB</fullName>
    </submittedName>
</protein>
<dbReference type="CDD" id="cd24032">
    <property type="entry name" value="ASKHA_NBD_TsaB"/>
    <property type="match status" value="1"/>
</dbReference>
<dbReference type="NCBIfam" id="TIGR03725">
    <property type="entry name" value="T6A_YeaZ"/>
    <property type="match status" value="1"/>
</dbReference>
<reference evidence="2" key="1">
    <citation type="submission" date="2019-08" db="EMBL/GenBank/DDBJ databases">
        <authorList>
            <person name="Kucharzyk K."/>
            <person name="Murdoch R.W."/>
            <person name="Higgins S."/>
            <person name="Loffler F."/>
        </authorList>
    </citation>
    <scope>NUCLEOTIDE SEQUENCE</scope>
</reference>
<name>A0A644W5W2_9ZZZZ</name>
<evidence type="ECO:0000259" key="1">
    <source>
        <dbReference type="Pfam" id="PF00814"/>
    </source>
</evidence>
<evidence type="ECO:0000313" key="2">
    <source>
        <dbReference type="EMBL" id="MPL99111.1"/>
    </source>
</evidence>
<feature type="domain" description="Gcp-like" evidence="1">
    <location>
        <begin position="34"/>
        <end position="143"/>
    </location>
</feature>
<organism evidence="2">
    <name type="scientific">bioreactor metagenome</name>
    <dbReference type="NCBI Taxonomy" id="1076179"/>
    <lineage>
        <taxon>unclassified sequences</taxon>
        <taxon>metagenomes</taxon>
        <taxon>ecological metagenomes</taxon>
    </lineage>
</organism>
<dbReference type="InterPro" id="IPR022496">
    <property type="entry name" value="T6A_TsaB"/>
</dbReference>
<dbReference type="Pfam" id="PF00814">
    <property type="entry name" value="TsaD"/>
    <property type="match status" value="1"/>
</dbReference>
<gene>
    <name evidence="2" type="primary">tsaB_8</name>
    <name evidence="2" type="ORF">SDC9_45326</name>
</gene>
<dbReference type="GO" id="GO:0005829">
    <property type="term" value="C:cytosol"/>
    <property type="evidence" value="ECO:0007669"/>
    <property type="project" value="TreeGrafter"/>
</dbReference>
<dbReference type="AlphaFoldDB" id="A0A644W5W2"/>
<dbReference type="InterPro" id="IPR043129">
    <property type="entry name" value="ATPase_NBD"/>
</dbReference>
<proteinExistence type="predicted"/>
<dbReference type="Gene3D" id="3.30.420.40">
    <property type="match status" value="2"/>
</dbReference>
<dbReference type="PANTHER" id="PTHR11735">
    <property type="entry name" value="TRNA N6-ADENOSINE THREONYLCARBAMOYLTRANSFERASE"/>
    <property type="match status" value="1"/>
</dbReference>
<dbReference type="SUPFAM" id="SSF53067">
    <property type="entry name" value="Actin-like ATPase domain"/>
    <property type="match status" value="2"/>
</dbReference>
<comment type="caution">
    <text evidence="2">The sequence shown here is derived from an EMBL/GenBank/DDBJ whole genome shotgun (WGS) entry which is preliminary data.</text>
</comment>